<accession>A0A2P4X4Z1</accession>
<protein>
    <submittedName>
        <fullName evidence="1">Histone methylation protein</fullName>
    </submittedName>
</protein>
<evidence type="ECO:0000313" key="2">
    <source>
        <dbReference type="Proteomes" id="UP000237271"/>
    </source>
</evidence>
<proteinExistence type="predicted"/>
<comment type="caution">
    <text evidence="1">The sequence shown here is derived from an EMBL/GenBank/DDBJ whole genome shotgun (WGS) entry which is preliminary data.</text>
</comment>
<sequence>MVRTSFCFDDDKELVQLARNYEQDGARISWRDVAHRMRRTRHNANALHQRLKSLMRTHGSRLAQFPRNYFTPVQRPRAVQSVVQAAPSRIPPLSPTSAEHVVAAIFDDVPRQMILGYEGDSIHKNVGDVSDIRLATNSPFAEATVVYWNNVLLEPRVVEHVKNKLCTMANICYLLSCVNFCPCHRLLCLSGFCASFDLMKVVGVPCSWKAKPQSVYIYKSKQNE</sequence>
<dbReference type="AlphaFoldDB" id="A0A2P4X4Z1"/>
<keyword evidence="2" id="KW-1185">Reference proteome</keyword>
<name>A0A2P4X4Z1_9STRA</name>
<evidence type="ECO:0000313" key="1">
    <source>
        <dbReference type="EMBL" id="POM60612.1"/>
    </source>
</evidence>
<dbReference type="InterPro" id="IPR029063">
    <property type="entry name" value="SAM-dependent_MTases_sf"/>
</dbReference>
<organism evidence="1 2">
    <name type="scientific">Phytophthora palmivora</name>
    <dbReference type="NCBI Taxonomy" id="4796"/>
    <lineage>
        <taxon>Eukaryota</taxon>
        <taxon>Sar</taxon>
        <taxon>Stramenopiles</taxon>
        <taxon>Oomycota</taxon>
        <taxon>Peronosporomycetes</taxon>
        <taxon>Peronosporales</taxon>
        <taxon>Peronosporaceae</taxon>
        <taxon>Phytophthora</taxon>
    </lineage>
</organism>
<dbReference type="OrthoDB" id="127513at2759"/>
<reference evidence="1 2" key="1">
    <citation type="journal article" date="2017" name="Genome Biol. Evol.">
        <title>Phytophthora megakarya and P. palmivora, closely related causal agents of cacao black pod rot, underwent increases in genome sizes and gene numbers by different mechanisms.</title>
        <authorList>
            <person name="Ali S.S."/>
            <person name="Shao J."/>
            <person name="Lary D.J."/>
            <person name="Kronmiller B."/>
            <person name="Shen D."/>
            <person name="Strem M.D."/>
            <person name="Amoako-Attah I."/>
            <person name="Akrofi A.Y."/>
            <person name="Begoude B.A."/>
            <person name="Ten Hoopen G.M."/>
            <person name="Coulibaly K."/>
            <person name="Kebe B.I."/>
            <person name="Melnick R.L."/>
            <person name="Guiltinan M.J."/>
            <person name="Tyler B.M."/>
            <person name="Meinhardt L.W."/>
            <person name="Bailey B.A."/>
        </authorList>
    </citation>
    <scope>NUCLEOTIDE SEQUENCE [LARGE SCALE GENOMIC DNA]</scope>
    <source>
        <strain evidence="2">sbr112.9</strain>
    </source>
</reference>
<dbReference type="EMBL" id="NCKW01016847">
    <property type="protein sequence ID" value="POM60612.1"/>
    <property type="molecule type" value="Genomic_DNA"/>
</dbReference>
<dbReference type="Gene3D" id="3.40.50.150">
    <property type="entry name" value="Vaccinia Virus protein VP39"/>
    <property type="match status" value="1"/>
</dbReference>
<dbReference type="Proteomes" id="UP000237271">
    <property type="component" value="Unassembled WGS sequence"/>
</dbReference>
<gene>
    <name evidence="1" type="ORF">PHPALM_30518</name>
</gene>